<dbReference type="InterPro" id="IPR012340">
    <property type="entry name" value="NA-bd_OB-fold"/>
</dbReference>
<dbReference type="AlphaFoldDB" id="A0A444IWA1"/>
<evidence type="ECO:0000256" key="3">
    <source>
        <dbReference type="ARBA" id="ARBA00022989"/>
    </source>
</evidence>
<evidence type="ECO:0000256" key="2">
    <source>
        <dbReference type="ARBA" id="ARBA00022692"/>
    </source>
</evidence>
<name>A0A444IWA1_9BACT</name>
<dbReference type="PANTHER" id="PTHR33507">
    <property type="entry name" value="INNER MEMBRANE PROTEIN YBBJ"/>
    <property type="match status" value="1"/>
</dbReference>
<dbReference type="InterPro" id="IPR002810">
    <property type="entry name" value="NfeD-like_C"/>
</dbReference>
<organism evidence="7 8">
    <name type="scientific">Candidatus Electrothrix communis</name>
    <dbReference type="NCBI Taxonomy" id="1859133"/>
    <lineage>
        <taxon>Bacteria</taxon>
        <taxon>Pseudomonadati</taxon>
        <taxon>Thermodesulfobacteriota</taxon>
        <taxon>Desulfobulbia</taxon>
        <taxon>Desulfobulbales</taxon>
        <taxon>Desulfobulbaceae</taxon>
        <taxon>Candidatus Electrothrix</taxon>
    </lineage>
</organism>
<accession>A0A444IWA1</accession>
<evidence type="ECO:0000256" key="1">
    <source>
        <dbReference type="ARBA" id="ARBA00004141"/>
    </source>
</evidence>
<dbReference type="PANTHER" id="PTHR33507:SF3">
    <property type="entry name" value="INNER MEMBRANE PROTEIN YBBJ"/>
    <property type="match status" value="1"/>
</dbReference>
<dbReference type="SUPFAM" id="SSF141322">
    <property type="entry name" value="NfeD domain-like"/>
    <property type="match status" value="1"/>
</dbReference>
<dbReference type="EMBL" id="MTKP01000338">
    <property type="protein sequence ID" value="RWX45171.1"/>
    <property type="molecule type" value="Genomic_DNA"/>
</dbReference>
<dbReference type="Proteomes" id="UP000288086">
    <property type="component" value="Unassembled WGS sequence"/>
</dbReference>
<keyword evidence="8" id="KW-1185">Reference proteome</keyword>
<feature type="transmembrane region" description="Helical" evidence="5">
    <location>
        <begin position="52"/>
        <end position="72"/>
    </location>
</feature>
<evidence type="ECO:0000313" key="8">
    <source>
        <dbReference type="Proteomes" id="UP000288086"/>
    </source>
</evidence>
<proteinExistence type="predicted"/>
<comment type="caution">
    <text evidence="7">The sequence shown here is derived from an EMBL/GenBank/DDBJ whole genome shotgun (WGS) entry which is preliminary data.</text>
</comment>
<evidence type="ECO:0000259" key="6">
    <source>
        <dbReference type="Pfam" id="PF01957"/>
    </source>
</evidence>
<reference evidence="7 8" key="1">
    <citation type="submission" date="2017-01" db="EMBL/GenBank/DDBJ databases">
        <title>The cable genome- insights into the physiology and evolution of filamentous bacteria capable of sulfide oxidation via long distance electron transfer.</title>
        <authorList>
            <person name="Schreiber L."/>
            <person name="Bjerg J.T."/>
            <person name="Boggild A."/>
            <person name="Van De Vossenberg J."/>
            <person name="Meysman F."/>
            <person name="Nielsen L.P."/>
            <person name="Schramm A."/>
            <person name="Kjeldsen K.U."/>
        </authorList>
    </citation>
    <scope>NUCLEOTIDE SEQUENCE [LARGE SCALE GENOMIC DNA]</scope>
    <source>
        <strain evidence="7">A1</strain>
    </source>
</reference>
<dbReference type="Pfam" id="PF01957">
    <property type="entry name" value="NfeD"/>
    <property type="match status" value="1"/>
</dbReference>
<keyword evidence="7" id="KW-0378">Hydrolase</keyword>
<evidence type="ECO:0000256" key="4">
    <source>
        <dbReference type="ARBA" id="ARBA00023136"/>
    </source>
</evidence>
<protein>
    <submittedName>
        <fullName evidence="7">Membrane protein implicated in regulation of membrane protease activity</fullName>
    </submittedName>
</protein>
<sequence length="152" mass="16651">MESVSPILIWFLLGVFFFVTELVLPSFILFFLGIGAWCTASVLALTDVSLTVQMVIFLISSLVTLISLRSWLRSVFIGDSSKEDDSVNVDSTPSTGIVTEAIMPPGHGRVQYGGSFWQAIADEPIPVDTVVQILERKNLIVQVRPLHAEEAA</sequence>
<dbReference type="Gene3D" id="2.40.50.140">
    <property type="entry name" value="Nucleic acid-binding proteins"/>
    <property type="match status" value="1"/>
</dbReference>
<keyword evidence="3 5" id="KW-1133">Transmembrane helix</keyword>
<dbReference type="GO" id="GO:0008233">
    <property type="term" value="F:peptidase activity"/>
    <property type="evidence" value="ECO:0007669"/>
    <property type="project" value="UniProtKB-KW"/>
</dbReference>
<dbReference type="InterPro" id="IPR052165">
    <property type="entry name" value="Membrane_assoc_protease"/>
</dbReference>
<feature type="transmembrane region" description="Helical" evidence="5">
    <location>
        <begin position="7"/>
        <end position="32"/>
    </location>
</feature>
<gene>
    <name evidence="7" type="ORF">VT98_13382</name>
</gene>
<dbReference type="GO" id="GO:0006508">
    <property type="term" value="P:proteolysis"/>
    <property type="evidence" value="ECO:0007669"/>
    <property type="project" value="UniProtKB-KW"/>
</dbReference>
<dbReference type="GO" id="GO:0005886">
    <property type="term" value="C:plasma membrane"/>
    <property type="evidence" value="ECO:0007669"/>
    <property type="project" value="TreeGrafter"/>
</dbReference>
<feature type="domain" description="NfeD-like C-terminal" evidence="6">
    <location>
        <begin position="95"/>
        <end position="145"/>
    </location>
</feature>
<evidence type="ECO:0000313" key="7">
    <source>
        <dbReference type="EMBL" id="RWX45171.1"/>
    </source>
</evidence>
<evidence type="ECO:0000256" key="5">
    <source>
        <dbReference type="SAM" id="Phobius"/>
    </source>
</evidence>
<comment type="subcellular location">
    <subcellularLocation>
        <location evidence="1">Membrane</location>
        <topology evidence="1">Multi-pass membrane protein</topology>
    </subcellularLocation>
</comment>
<keyword evidence="4 5" id="KW-0472">Membrane</keyword>
<keyword evidence="7" id="KW-0645">Protease</keyword>
<keyword evidence="2 5" id="KW-0812">Transmembrane</keyword>